<gene>
    <name evidence="1" type="ORF">PSTT_07933</name>
</gene>
<organism evidence="1 2">
    <name type="scientific">Puccinia striiformis</name>
    <dbReference type="NCBI Taxonomy" id="27350"/>
    <lineage>
        <taxon>Eukaryota</taxon>
        <taxon>Fungi</taxon>
        <taxon>Dikarya</taxon>
        <taxon>Basidiomycota</taxon>
        <taxon>Pucciniomycotina</taxon>
        <taxon>Pucciniomycetes</taxon>
        <taxon>Pucciniales</taxon>
        <taxon>Pucciniaceae</taxon>
        <taxon>Puccinia</taxon>
    </lineage>
</organism>
<dbReference type="SUPFAM" id="SSF51569">
    <property type="entry name" value="Aldolase"/>
    <property type="match status" value="1"/>
</dbReference>
<name>A0A2S4VEF3_9BASI</name>
<reference evidence="1" key="1">
    <citation type="submission" date="2017-12" db="EMBL/GenBank/DDBJ databases">
        <title>Gene loss provides genomic basis for host adaptation in cereal stripe rust fungi.</title>
        <authorList>
            <person name="Xia C."/>
        </authorList>
    </citation>
    <scope>NUCLEOTIDE SEQUENCE [LARGE SCALE GENOMIC DNA]</scope>
    <source>
        <strain evidence="1">93-210</strain>
    </source>
</reference>
<evidence type="ECO:0000313" key="1">
    <source>
        <dbReference type="EMBL" id="POW07898.1"/>
    </source>
</evidence>
<dbReference type="EMBL" id="PKSL01000070">
    <property type="protein sequence ID" value="POW07898.1"/>
    <property type="molecule type" value="Genomic_DNA"/>
</dbReference>
<protein>
    <submittedName>
        <fullName evidence="1">Uncharacterized protein</fullName>
    </submittedName>
</protein>
<dbReference type="Gene3D" id="3.20.20.70">
    <property type="entry name" value="Aldolase class I"/>
    <property type="match status" value="1"/>
</dbReference>
<proteinExistence type="predicted"/>
<evidence type="ECO:0000313" key="2">
    <source>
        <dbReference type="Proteomes" id="UP000239156"/>
    </source>
</evidence>
<dbReference type="VEuPathDB" id="FungiDB:PSHT_07500"/>
<dbReference type="Proteomes" id="UP000239156">
    <property type="component" value="Unassembled WGS sequence"/>
</dbReference>
<dbReference type="InterPro" id="IPR013785">
    <property type="entry name" value="Aldolase_TIM"/>
</dbReference>
<sequence>MFLAPILRRVSTEVNARFSLNKKATKQNTFTGSNLPQSVVIYKVCISIKITASWEGIRAAQELEKDHNTATRPCSLF</sequence>
<dbReference type="VEuPathDB" id="FungiDB:PSTT_07933"/>
<accession>A0A2S4VEF3</accession>
<comment type="caution">
    <text evidence="1">The sequence shown here is derived from an EMBL/GenBank/DDBJ whole genome shotgun (WGS) entry which is preliminary data.</text>
</comment>
<keyword evidence="2" id="KW-1185">Reference proteome</keyword>
<dbReference type="AlphaFoldDB" id="A0A2S4VEF3"/>